<dbReference type="Gene3D" id="3.90.79.10">
    <property type="entry name" value="Nucleoside Triphosphate Pyrophosphohydrolase"/>
    <property type="match status" value="1"/>
</dbReference>
<accession>A0A510VEB7</accession>
<proteinExistence type="predicted"/>
<dbReference type="Proteomes" id="UP000321118">
    <property type="component" value="Unassembled WGS sequence"/>
</dbReference>
<dbReference type="InterPro" id="IPR000086">
    <property type="entry name" value="NUDIX_hydrolase_dom"/>
</dbReference>
<evidence type="ECO:0000256" key="1">
    <source>
        <dbReference type="ARBA" id="ARBA00022801"/>
    </source>
</evidence>
<dbReference type="GO" id="GO:0006167">
    <property type="term" value="P:AMP biosynthetic process"/>
    <property type="evidence" value="ECO:0007669"/>
    <property type="project" value="TreeGrafter"/>
</dbReference>
<dbReference type="PROSITE" id="PS00893">
    <property type="entry name" value="NUDIX_BOX"/>
    <property type="match status" value="1"/>
</dbReference>
<feature type="domain" description="Nudix hydrolase" evidence="2">
    <location>
        <begin position="4"/>
        <end position="152"/>
    </location>
</feature>
<evidence type="ECO:0000313" key="3">
    <source>
        <dbReference type="EMBL" id="GEK23530.1"/>
    </source>
</evidence>
<comment type="caution">
    <text evidence="3">The sequence shown here is derived from an EMBL/GenBank/DDBJ whole genome shotgun (WGS) entry which is preliminary data.</text>
</comment>
<organism evidence="3 4">
    <name type="scientific">Cellulomonas xylanilytica</name>
    <dbReference type="NCBI Taxonomy" id="233583"/>
    <lineage>
        <taxon>Bacteria</taxon>
        <taxon>Bacillati</taxon>
        <taxon>Actinomycetota</taxon>
        <taxon>Actinomycetes</taxon>
        <taxon>Micrococcales</taxon>
        <taxon>Cellulomonadaceae</taxon>
        <taxon>Cellulomonas</taxon>
    </lineage>
</organism>
<gene>
    <name evidence="3" type="ORF">CXY01_40500</name>
</gene>
<keyword evidence="1" id="KW-0378">Hydrolase</keyword>
<dbReference type="AlphaFoldDB" id="A0A510VEB7"/>
<reference evidence="3 4" key="1">
    <citation type="submission" date="2019-07" db="EMBL/GenBank/DDBJ databases">
        <title>Whole genome shotgun sequence of Cellulomonas xylanilytica NBRC 101102.</title>
        <authorList>
            <person name="Hosoyama A."/>
            <person name="Uohara A."/>
            <person name="Ohji S."/>
            <person name="Ichikawa N."/>
        </authorList>
    </citation>
    <scope>NUCLEOTIDE SEQUENCE [LARGE SCALE GENOMIC DNA]</scope>
    <source>
        <strain evidence="3 4">NBRC 101102</strain>
    </source>
</reference>
<name>A0A510VEB7_9CELL</name>
<dbReference type="PROSITE" id="PS51462">
    <property type="entry name" value="NUDIX"/>
    <property type="match status" value="1"/>
</dbReference>
<dbReference type="EMBL" id="BJUB01000018">
    <property type="protein sequence ID" value="GEK23530.1"/>
    <property type="molecule type" value="Genomic_DNA"/>
</dbReference>
<evidence type="ECO:0000259" key="2">
    <source>
        <dbReference type="PROSITE" id="PS51462"/>
    </source>
</evidence>
<dbReference type="PANTHER" id="PTHR21340:SF7">
    <property type="entry name" value="NUDIX HYDROLASE DOMAIN-CONTAINING PROTEIN"/>
    <property type="match status" value="1"/>
</dbReference>
<dbReference type="GO" id="GO:0006754">
    <property type="term" value="P:ATP biosynthetic process"/>
    <property type="evidence" value="ECO:0007669"/>
    <property type="project" value="TreeGrafter"/>
</dbReference>
<dbReference type="SUPFAM" id="SSF55811">
    <property type="entry name" value="Nudix"/>
    <property type="match status" value="1"/>
</dbReference>
<keyword evidence="4" id="KW-1185">Reference proteome</keyword>
<sequence>MTVAARTSAGLLVFRRTAGLEVLLGHMGGPFWARKDAGAWTIPKGEPSPGEAPYVTALREFAEELGVSAPSSEPLPLGDVRQSGGKVVTAWALEGDLDVSTVASNLVEIAWPPRSGRTLLVPELDRAAWFAPDEARRLVVTAQAAFVDRLEELLR</sequence>
<dbReference type="InterPro" id="IPR051325">
    <property type="entry name" value="Nudix_hydrolase_domain"/>
</dbReference>
<dbReference type="InterPro" id="IPR015797">
    <property type="entry name" value="NUDIX_hydrolase-like_dom_sf"/>
</dbReference>
<dbReference type="RefSeq" id="WP_146931608.1">
    <property type="nucleotide sequence ID" value="NZ_BJUB01000018.1"/>
</dbReference>
<dbReference type="PANTHER" id="PTHR21340">
    <property type="entry name" value="DIADENOSINE 5,5-P1,P4-TETRAPHOSPHATE PYROPHOSPHOHYDROLASE MUTT"/>
    <property type="match status" value="1"/>
</dbReference>
<protein>
    <submittedName>
        <fullName evidence="3">DNA mismatch repair protein MutT</fullName>
    </submittedName>
</protein>
<dbReference type="GO" id="GO:0004081">
    <property type="term" value="F:bis(5'-nucleosyl)-tetraphosphatase (asymmetrical) activity"/>
    <property type="evidence" value="ECO:0007669"/>
    <property type="project" value="TreeGrafter"/>
</dbReference>
<dbReference type="Pfam" id="PF00293">
    <property type="entry name" value="NUDIX"/>
    <property type="match status" value="1"/>
</dbReference>
<dbReference type="InterPro" id="IPR020084">
    <property type="entry name" value="NUDIX_hydrolase_CS"/>
</dbReference>
<evidence type="ECO:0000313" key="4">
    <source>
        <dbReference type="Proteomes" id="UP000321118"/>
    </source>
</evidence>
<dbReference type="OrthoDB" id="954553at2"/>
<dbReference type="CDD" id="cd04662">
    <property type="entry name" value="NUDIX_Hydrolase"/>
    <property type="match status" value="1"/>
</dbReference>